<organism evidence="2 3">
    <name type="scientific">Kocuria rhizophila (strain ATCC 9341 / DSM 348 / NBRC 103217 / DC2201)</name>
    <dbReference type="NCBI Taxonomy" id="378753"/>
    <lineage>
        <taxon>Bacteria</taxon>
        <taxon>Bacillati</taxon>
        <taxon>Actinomycetota</taxon>
        <taxon>Actinomycetes</taxon>
        <taxon>Micrococcales</taxon>
        <taxon>Micrococcaceae</taxon>
        <taxon>Kocuria</taxon>
    </lineage>
</organism>
<protein>
    <submittedName>
        <fullName evidence="2">Uncharacterized protein</fullName>
    </submittedName>
</protein>
<accession>B2GGC0</accession>
<reference evidence="2 3" key="1">
    <citation type="journal article" date="2008" name="J. Bacteriol.">
        <title>Complete genome sequence of the soil actinomycete Kocuria rhizophila.</title>
        <authorList>
            <person name="Takarada H."/>
            <person name="Sekine M."/>
            <person name="Kosugi H."/>
            <person name="Matsuo Y."/>
            <person name="Fujisawa T."/>
            <person name="Omata S."/>
            <person name="Kishi E."/>
            <person name="Shimizu A."/>
            <person name="Tsukatani N."/>
            <person name="Tanikawa S."/>
            <person name="Fujita N."/>
            <person name="Harayama S."/>
        </authorList>
    </citation>
    <scope>NUCLEOTIDE SEQUENCE [LARGE SCALE GENOMIC DNA]</scope>
    <source>
        <strain evidence="3">ATCC 9341 / DSM 348 / NBRC 103217 / DC2201</strain>
    </source>
</reference>
<gene>
    <name evidence="2" type="ordered locus">KRH_11130</name>
</gene>
<feature type="region of interest" description="Disordered" evidence="1">
    <location>
        <begin position="204"/>
        <end position="239"/>
    </location>
</feature>
<evidence type="ECO:0000313" key="3">
    <source>
        <dbReference type="Proteomes" id="UP000008838"/>
    </source>
</evidence>
<name>B2GGC0_KOCRD</name>
<dbReference type="Proteomes" id="UP000008838">
    <property type="component" value="Chromosome"/>
</dbReference>
<keyword evidence="3" id="KW-1185">Reference proteome</keyword>
<sequence length="376" mass="39313">MTSTGHRVALRMNHRLLPAWGAPPYTRKLGPMKKSLSLAAVVLLALTGCSAGQNGTGSSQEASDHGTYEGVTNWEGSGDDGVAFRATADVAAPAGVEEARTLMKKSETPLHFLAVTVDNIHGTQPVSASSASFTTPEGELVEYTMVGDYLNDYDAAESESGDAENRVIEVHNAFSSDEYEVVAGQKKTVVLASDHDYPHDVTHATVNGTTSLAPSETSAETDKATGAPEPSEAVGSNDKLADLNGTTLKGNDINFRIFSPNAQKDLNAAMPAQLKGAWGALCSDAAAEEQLKETGATANGHHWRPFQYAVSESGVGALSGNADYKEYEAASLAEMSHGGVCAVIQSPDESAAAETHLATVGHYLGNSTLESTVEVK</sequence>
<feature type="compositionally biased region" description="Polar residues" evidence="1">
    <location>
        <begin position="204"/>
        <end position="218"/>
    </location>
</feature>
<proteinExistence type="predicted"/>
<evidence type="ECO:0000313" key="2">
    <source>
        <dbReference type="EMBL" id="BAG29460.1"/>
    </source>
</evidence>
<dbReference type="eggNOG" id="ENOG5031RCT">
    <property type="taxonomic scope" value="Bacteria"/>
</dbReference>
<dbReference type="EMBL" id="AP009152">
    <property type="protein sequence ID" value="BAG29460.1"/>
    <property type="molecule type" value="Genomic_DNA"/>
</dbReference>
<dbReference type="HOGENOM" id="CLU_735250_0_0_11"/>
<dbReference type="KEGG" id="krh:KRH_11130"/>
<evidence type="ECO:0000256" key="1">
    <source>
        <dbReference type="SAM" id="MobiDB-lite"/>
    </source>
</evidence>
<dbReference type="AlphaFoldDB" id="B2GGC0"/>
<dbReference type="STRING" id="378753.KRH_11130"/>
<feature type="region of interest" description="Disordered" evidence="1">
    <location>
        <begin position="53"/>
        <end position="74"/>
    </location>
</feature>